<keyword evidence="3" id="KW-0813">Transport</keyword>
<dbReference type="InterPro" id="IPR026739">
    <property type="entry name" value="AP_beta"/>
</dbReference>
<evidence type="ECO:0000256" key="6">
    <source>
        <dbReference type="SAM" id="MobiDB-lite"/>
    </source>
</evidence>
<evidence type="ECO:0000313" key="9">
    <source>
        <dbReference type="Proteomes" id="UP000188533"/>
    </source>
</evidence>
<dbReference type="GO" id="GO:0012505">
    <property type="term" value="C:endomembrane system"/>
    <property type="evidence" value="ECO:0007669"/>
    <property type="project" value="UniProtKB-SubCell"/>
</dbReference>
<dbReference type="PANTHER" id="PTHR11134">
    <property type="entry name" value="ADAPTOR COMPLEX SUBUNIT BETA FAMILY MEMBER"/>
    <property type="match status" value="1"/>
</dbReference>
<keyword evidence="5" id="KW-0472">Membrane</keyword>
<name>A0A1Q3EMN8_LENED</name>
<gene>
    <name evidence="8" type="ORF">LENED_010500</name>
</gene>
<sequence length="814" mass="90490">MSVDYLNTITENASRLGMRIQESLSEHTREMNLARSNVSYLEADDSKGRNIRKQLDSSSDREKLDAMKRLIALISKGRNVSEYFAQVVKNVASQNLEIRKLVYIYVLRYAEQEPDLALLSINTFQKDLNDSNPFIRAMALRVLSGIRVPMVGNIVVLAIKKCAADFSPYVRKVAALAIPKCYQLDDSHLPSLIETITKMLNDTSPLSIGSVAVAFEAVCPTRLDLIHQRYRRLCKLLVEVDEWGQIDLLNLLLRYARTMLPRPIINSDGEEVDHDIELLLSSAEPLLQSRNPAVVLAVVRVFWYAGPPSVHVKVVRPLLRLLHISKEVERVTLSYILVLARINASLFSPHYVHFFMLSDDSRQAKAEKIQLLVCLVNFENHQPIFRELIEYTEDPNDQVVADCIAAIGKCAKMVPESMQTCLAALTEMIKNNHDVVVSNAILVLKYLVQTQLSQISGANAVNAPQSSLSIISNLARKIDDIRHPQARACVVWLVGQHCASDQVSRAPAGIAEWAPDVLRKTAKTFPKEDVLVKLQIITLAAKLSVLNPAEQTLGLIARYIFSLARYDLNYDVRDRARVLSSLLTGVGSPVLTPDDGITPFEERGGVVLRSEQVKVVLFNGKTNVTDDEHAEHSNMIVGALGVIVGKTTLSDTILPDWHEEGVESTLRDSPDDTPVPHASNVLSVSSSTGSATTVLHPIRGNSPSAGLATTNGRKWASNLDDFFKEDVGSDNEASSEYDNDDSDEEYEDHIEGEEEDEEDEHDQQEGQSDEGNDEEEGNDDDRNSEENLKNNETGVVKSGKAYSPFVLNDWISFQ</sequence>
<feature type="compositionally biased region" description="Low complexity" evidence="6">
    <location>
        <begin position="679"/>
        <end position="694"/>
    </location>
</feature>
<accession>A0A1Q3EMN8</accession>
<evidence type="ECO:0000256" key="5">
    <source>
        <dbReference type="ARBA" id="ARBA00023136"/>
    </source>
</evidence>
<dbReference type="GO" id="GO:0006886">
    <property type="term" value="P:intracellular protein transport"/>
    <property type="evidence" value="ECO:0007669"/>
    <property type="project" value="InterPro"/>
</dbReference>
<dbReference type="InterPro" id="IPR011989">
    <property type="entry name" value="ARM-like"/>
</dbReference>
<evidence type="ECO:0000259" key="7">
    <source>
        <dbReference type="Pfam" id="PF01602"/>
    </source>
</evidence>
<organism evidence="8 9">
    <name type="scientific">Lentinula edodes</name>
    <name type="common">Shiitake mushroom</name>
    <name type="synonym">Lentinus edodes</name>
    <dbReference type="NCBI Taxonomy" id="5353"/>
    <lineage>
        <taxon>Eukaryota</taxon>
        <taxon>Fungi</taxon>
        <taxon>Dikarya</taxon>
        <taxon>Basidiomycota</taxon>
        <taxon>Agaricomycotina</taxon>
        <taxon>Agaricomycetes</taxon>
        <taxon>Agaricomycetidae</taxon>
        <taxon>Agaricales</taxon>
        <taxon>Marasmiineae</taxon>
        <taxon>Omphalotaceae</taxon>
        <taxon>Lentinula</taxon>
    </lineage>
</organism>
<dbReference type="EMBL" id="BDGU01000641">
    <property type="protein sequence ID" value="GAW08441.1"/>
    <property type="molecule type" value="Genomic_DNA"/>
</dbReference>
<dbReference type="Gene3D" id="1.25.10.10">
    <property type="entry name" value="Leucine-rich Repeat Variant"/>
    <property type="match status" value="1"/>
</dbReference>
<reference evidence="8 9" key="2">
    <citation type="submission" date="2017-02" db="EMBL/GenBank/DDBJ databases">
        <title>A genome survey and senescence transcriptome analysis in Lentinula edodes.</title>
        <authorList>
            <person name="Sakamoto Y."/>
            <person name="Nakade K."/>
            <person name="Sato S."/>
            <person name="Yoshida Y."/>
            <person name="Miyazaki K."/>
            <person name="Natsume S."/>
            <person name="Konno N."/>
        </authorList>
    </citation>
    <scope>NUCLEOTIDE SEQUENCE [LARGE SCALE GENOMIC DNA]</scope>
    <source>
        <strain evidence="8 9">NBRC 111202</strain>
    </source>
</reference>
<proteinExistence type="inferred from homology"/>
<feature type="compositionally biased region" description="Basic and acidic residues" evidence="6">
    <location>
        <begin position="661"/>
        <end position="670"/>
    </location>
</feature>
<feature type="compositionally biased region" description="Basic and acidic residues" evidence="6">
    <location>
        <begin position="780"/>
        <end position="789"/>
    </location>
</feature>
<comment type="subcellular location">
    <subcellularLocation>
        <location evidence="1">Endomembrane system</location>
    </subcellularLocation>
</comment>
<dbReference type="GO" id="GO:0016192">
    <property type="term" value="P:vesicle-mediated transport"/>
    <property type="evidence" value="ECO:0007669"/>
    <property type="project" value="InterPro"/>
</dbReference>
<reference evidence="8 9" key="1">
    <citation type="submission" date="2016-08" db="EMBL/GenBank/DDBJ databases">
        <authorList>
            <consortium name="Lentinula edodes genome sequencing consortium"/>
            <person name="Sakamoto Y."/>
            <person name="Nakade K."/>
            <person name="Sato S."/>
            <person name="Yoshida Y."/>
            <person name="Miyazaki K."/>
            <person name="Natsume S."/>
            <person name="Konno N."/>
        </authorList>
    </citation>
    <scope>NUCLEOTIDE SEQUENCE [LARGE SCALE GENOMIC DNA]</scope>
    <source>
        <strain evidence="8 9">NBRC 111202</strain>
    </source>
</reference>
<dbReference type="InterPro" id="IPR002553">
    <property type="entry name" value="Clathrin/coatomer_adapt-like_N"/>
</dbReference>
<feature type="domain" description="Clathrin/coatomer adaptor adaptin-like N-terminal" evidence="7">
    <location>
        <begin position="52"/>
        <end position="583"/>
    </location>
</feature>
<keyword evidence="4" id="KW-0653">Protein transport</keyword>
<dbReference type="Pfam" id="PF01602">
    <property type="entry name" value="Adaptin_N"/>
    <property type="match status" value="1"/>
</dbReference>
<evidence type="ECO:0000313" key="8">
    <source>
        <dbReference type="EMBL" id="GAW08441.1"/>
    </source>
</evidence>
<comment type="caution">
    <text evidence="8">The sequence shown here is derived from an EMBL/GenBank/DDBJ whole genome shotgun (WGS) entry which is preliminary data.</text>
</comment>
<dbReference type="AlphaFoldDB" id="A0A1Q3EMN8"/>
<feature type="region of interest" description="Disordered" evidence="6">
    <location>
        <begin position="725"/>
        <end position="801"/>
    </location>
</feature>
<dbReference type="SUPFAM" id="SSF48371">
    <property type="entry name" value="ARM repeat"/>
    <property type="match status" value="1"/>
</dbReference>
<evidence type="ECO:0000256" key="4">
    <source>
        <dbReference type="ARBA" id="ARBA00022927"/>
    </source>
</evidence>
<evidence type="ECO:0000256" key="2">
    <source>
        <dbReference type="ARBA" id="ARBA00006613"/>
    </source>
</evidence>
<dbReference type="STRING" id="5353.A0A1Q3EMN8"/>
<protein>
    <submittedName>
        <fullName evidence="8">AP-3 complex subunit beta-1</fullName>
    </submittedName>
</protein>
<dbReference type="Proteomes" id="UP000188533">
    <property type="component" value="Unassembled WGS sequence"/>
</dbReference>
<dbReference type="GO" id="GO:0030123">
    <property type="term" value="C:AP-3 adaptor complex"/>
    <property type="evidence" value="ECO:0007669"/>
    <property type="project" value="InterPro"/>
</dbReference>
<feature type="compositionally biased region" description="Polar residues" evidence="6">
    <location>
        <begin position="701"/>
        <end position="711"/>
    </location>
</feature>
<evidence type="ECO:0000256" key="3">
    <source>
        <dbReference type="ARBA" id="ARBA00022448"/>
    </source>
</evidence>
<comment type="similarity">
    <text evidence="2">Belongs to the adaptor complexes large subunit family.</text>
</comment>
<feature type="compositionally biased region" description="Acidic residues" evidence="6">
    <location>
        <begin position="733"/>
        <end position="779"/>
    </location>
</feature>
<feature type="region of interest" description="Disordered" evidence="6">
    <location>
        <begin position="661"/>
        <end position="711"/>
    </location>
</feature>
<dbReference type="InterPro" id="IPR016024">
    <property type="entry name" value="ARM-type_fold"/>
</dbReference>
<keyword evidence="9" id="KW-1185">Reference proteome</keyword>
<evidence type="ECO:0000256" key="1">
    <source>
        <dbReference type="ARBA" id="ARBA00004308"/>
    </source>
</evidence>